<evidence type="ECO:0000256" key="2">
    <source>
        <dbReference type="SAM" id="Phobius"/>
    </source>
</evidence>
<feature type="transmembrane region" description="Helical" evidence="2">
    <location>
        <begin position="12"/>
        <end position="43"/>
    </location>
</feature>
<keyword evidence="2" id="KW-0812">Transmembrane</keyword>
<keyword evidence="3" id="KW-0614">Plasmid</keyword>
<evidence type="ECO:0000256" key="1">
    <source>
        <dbReference type="SAM" id="MobiDB-lite"/>
    </source>
</evidence>
<reference evidence="3" key="2">
    <citation type="submission" date="2013-12" db="EMBL/GenBank/DDBJ databases">
        <authorList>
            <person name="Mihasan M."/>
            <person name="Brandsch R."/>
        </authorList>
    </citation>
    <scope>NUCLEOTIDE SEQUENCE</scope>
    <source>
        <strain evidence="3">ATCC 49919</strain>
        <plasmid evidence="3">pAO1</plasmid>
    </source>
</reference>
<dbReference type="AlphaFoldDB" id="Q8GAM5"/>
<geneLocation type="plasmid" evidence="3">
    <name>pAO1</name>
</geneLocation>
<name>Q8GAM5_PAENI</name>
<protein>
    <submittedName>
        <fullName evidence="3">Uncharacterized protein</fullName>
    </submittedName>
</protein>
<keyword evidence="2" id="KW-0472">Membrane</keyword>
<feature type="region of interest" description="Disordered" evidence="1">
    <location>
        <begin position="50"/>
        <end position="70"/>
    </location>
</feature>
<dbReference type="RefSeq" id="WP_016359390.1">
    <property type="nucleotide sequence ID" value="NC_021229.1"/>
</dbReference>
<reference evidence="3" key="1">
    <citation type="journal article" date="2003" name="J. Bacteriol.">
        <title>Sequence of the 165-kilobase catabolic plasmid pAO1 from Arthrobacter nicotinovorans and identification of a pAO1-dependent nicotine uptake system.</title>
        <authorList>
            <person name="Igloi G.L."/>
            <person name="Brandsch R."/>
        </authorList>
    </citation>
    <scope>NUCLEOTIDE SEQUENCE [LARGE SCALE GENOMIC DNA]</scope>
    <source>
        <strain evidence="3">ATCC 49919</strain>
        <plasmid evidence="3">pAO1</plasmid>
    </source>
</reference>
<dbReference type="GeneID" id="84020231"/>
<evidence type="ECO:0000313" key="3">
    <source>
        <dbReference type="EMBL" id="CAD47879.1"/>
    </source>
</evidence>
<sequence length="70" mass="7611">MEFIDPHSVVIFGVLFVHVVGVIVVAVSTVVLVTATLVVVLAVRSYRSMGWAPHPGKQRRSSRISAAQRL</sequence>
<organism evidence="3">
    <name type="scientific">Paenarthrobacter nicotinovorans</name>
    <name type="common">Arthrobacter nicotinovorans</name>
    <dbReference type="NCBI Taxonomy" id="29320"/>
    <lineage>
        <taxon>Bacteria</taxon>
        <taxon>Bacillati</taxon>
        <taxon>Actinomycetota</taxon>
        <taxon>Actinomycetes</taxon>
        <taxon>Micrococcales</taxon>
        <taxon>Micrococcaceae</taxon>
        <taxon>Paenarthrobacter</taxon>
    </lineage>
</organism>
<dbReference type="EMBL" id="AJ507836">
    <property type="protein sequence ID" value="CAD47879.1"/>
    <property type="molecule type" value="Genomic_DNA"/>
</dbReference>
<keyword evidence="2" id="KW-1133">Transmembrane helix</keyword>
<accession>Q8GAM5</accession>
<proteinExistence type="predicted"/>